<evidence type="ECO:0000313" key="4">
    <source>
        <dbReference type="Proteomes" id="UP000306628"/>
    </source>
</evidence>
<dbReference type="EMBL" id="VCKX01000115">
    <property type="protein sequence ID" value="TMR29655.1"/>
    <property type="molecule type" value="Genomic_DNA"/>
</dbReference>
<feature type="transmembrane region" description="Helical" evidence="2">
    <location>
        <begin position="12"/>
        <end position="32"/>
    </location>
</feature>
<dbReference type="OrthoDB" id="3223244at2"/>
<name>A0A5S4G9G4_9ACTN</name>
<reference evidence="3 4" key="1">
    <citation type="submission" date="2019-05" db="EMBL/GenBank/DDBJ databases">
        <title>Draft genome sequence of Nonomuraea zeae DSM 100528.</title>
        <authorList>
            <person name="Saricaoglu S."/>
            <person name="Isik K."/>
        </authorList>
    </citation>
    <scope>NUCLEOTIDE SEQUENCE [LARGE SCALE GENOMIC DNA]</scope>
    <source>
        <strain evidence="3 4">DSM 100528</strain>
    </source>
</reference>
<evidence type="ECO:0000256" key="1">
    <source>
        <dbReference type="SAM" id="MobiDB-lite"/>
    </source>
</evidence>
<feature type="transmembrane region" description="Helical" evidence="2">
    <location>
        <begin position="147"/>
        <end position="169"/>
    </location>
</feature>
<dbReference type="Proteomes" id="UP000306628">
    <property type="component" value="Unassembled WGS sequence"/>
</dbReference>
<proteinExistence type="predicted"/>
<keyword evidence="2" id="KW-1133">Transmembrane helix</keyword>
<evidence type="ECO:0000313" key="3">
    <source>
        <dbReference type="EMBL" id="TMR29655.1"/>
    </source>
</evidence>
<accession>A0A5S4G9G4</accession>
<keyword evidence="2" id="KW-0472">Membrane</keyword>
<sequence>MPGIAWRPPRTLLWAFLVIVLGAGLICVFSILQHSTMNAADQAVMLGSGMEIRLAESSRPAVLPVVALFARDRGGREGPAIPWVALSGNTADLPYDRTLVETGSQAGQRTQQVLRAIAGMAELFRVEGVAESRDASVAGTSTEAPGLGVLAAIVAGALLLPAAVSALVLSAADRAGFPATLGVLAACRRPLARPGGPRRPARGEGLVRRLPARATPSPGS</sequence>
<feature type="region of interest" description="Disordered" evidence="1">
    <location>
        <begin position="192"/>
        <end position="220"/>
    </location>
</feature>
<dbReference type="AlphaFoldDB" id="A0A5S4G9G4"/>
<comment type="caution">
    <text evidence="3">The sequence shown here is derived from an EMBL/GenBank/DDBJ whole genome shotgun (WGS) entry which is preliminary data.</text>
</comment>
<organism evidence="3 4">
    <name type="scientific">Nonomuraea zeae</name>
    <dbReference type="NCBI Taxonomy" id="1642303"/>
    <lineage>
        <taxon>Bacteria</taxon>
        <taxon>Bacillati</taxon>
        <taxon>Actinomycetota</taxon>
        <taxon>Actinomycetes</taxon>
        <taxon>Streptosporangiales</taxon>
        <taxon>Streptosporangiaceae</taxon>
        <taxon>Nonomuraea</taxon>
    </lineage>
</organism>
<keyword evidence="4" id="KW-1185">Reference proteome</keyword>
<keyword evidence="2" id="KW-0812">Transmembrane</keyword>
<dbReference type="RefSeq" id="WP_138693472.1">
    <property type="nucleotide sequence ID" value="NZ_JBHSAZ010000043.1"/>
</dbReference>
<gene>
    <name evidence="3" type="ORF">ETD85_31660</name>
</gene>
<evidence type="ECO:0000256" key="2">
    <source>
        <dbReference type="SAM" id="Phobius"/>
    </source>
</evidence>
<protein>
    <submittedName>
        <fullName evidence="3">Uncharacterized protein</fullName>
    </submittedName>
</protein>